<keyword evidence="6" id="KW-1185">Reference proteome</keyword>
<dbReference type="SUPFAM" id="SSF51182">
    <property type="entry name" value="RmlC-like cupins"/>
    <property type="match status" value="1"/>
</dbReference>
<dbReference type="Gene3D" id="2.60.120.10">
    <property type="entry name" value="Jelly Rolls"/>
    <property type="match status" value="2"/>
</dbReference>
<evidence type="ECO:0000259" key="4">
    <source>
        <dbReference type="Pfam" id="PF05726"/>
    </source>
</evidence>
<evidence type="ECO:0000259" key="3">
    <source>
        <dbReference type="Pfam" id="PF02678"/>
    </source>
</evidence>
<dbReference type="EMBL" id="JAUKWQ010000001">
    <property type="protein sequence ID" value="MDO1581260.1"/>
    <property type="molecule type" value="Genomic_DNA"/>
</dbReference>
<dbReference type="RefSeq" id="WP_302075380.1">
    <property type="nucleotide sequence ID" value="NZ_JAUKWQ010000001.1"/>
</dbReference>
<dbReference type="Pfam" id="PF05726">
    <property type="entry name" value="Pirin_C"/>
    <property type="match status" value="1"/>
</dbReference>
<dbReference type="PIRSF" id="PIRSF006232">
    <property type="entry name" value="Pirin"/>
    <property type="match status" value="1"/>
</dbReference>
<dbReference type="InterPro" id="IPR011051">
    <property type="entry name" value="RmlC_Cupin_sf"/>
</dbReference>
<reference evidence="5" key="1">
    <citation type="journal article" date="2015" name="Int. J. Syst. Evol. Microbiol.">
        <title>Rhizobium oryzicola sp. nov., potential plant-growth-promoting endophytic bacteria isolated from rice roots.</title>
        <authorList>
            <person name="Zhang X.X."/>
            <person name="Gao J.S."/>
            <person name="Cao Y.H."/>
            <person name="Sheirdil R.A."/>
            <person name="Wang X.C."/>
            <person name="Zhang L."/>
        </authorList>
    </citation>
    <scope>NUCLEOTIDE SEQUENCE</scope>
    <source>
        <strain evidence="5">05753</strain>
    </source>
</reference>
<feature type="domain" description="Pirin C-terminal" evidence="4">
    <location>
        <begin position="192"/>
        <end position="292"/>
    </location>
</feature>
<dbReference type="InterPro" id="IPR008778">
    <property type="entry name" value="Pirin_C_dom"/>
</dbReference>
<gene>
    <name evidence="5" type="ORF">Q2T52_04045</name>
</gene>
<dbReference type="InterPro" id="IPR012093">
    <property type="entry name" value="Pirin"/>
</dbReference>
<feature type="domain" description="Pirin N-terminal" evidence="3">
    <location>
        <begin position="34"/>
        <end position="139"/>
    </location>
</feature>
<comment type="caution">
    <text evidence="5">The sequence shown here is derived from an EMBL/GenBank/DDBJ whole genome shotgun (WGS) entry which is preliminary data.</text>
</comment>
<evidence type="ECO:0000313" key="6">
    <source>
        <dbReference type="Proteomes" id="UP001169006"/>
    </source>
</evidence>
<dbReference type="CDD" id="cd02909">
    <property type="entry name" value="cupin_pirin_N"/>
    <property type="match status" value="1"/>
</dbReference>
<dbReference type="Pfam" id="PF02678">
    <property type="entry name" value="Pirin"/>
    <property type="match status" value="1"/>
</dbReference>
<reference evidence="5" key="2">
    <citation type="submission" date="2023-07" db="EMBL/GenBank/DDBJ databases">
        <authorList>
            <person name="Sun H."/>
        </authorList>
    </citation>
    <scope>NUCLEOTIDE SEQUENCE</scope>
    <source>
        <strain evidence="5">05753</strain>
    </source>
</reference>
<evidence type="ECO:0000256" key="1">
    <source>
        <dbReference type="ARBA" id="ARBA00008416"/>
    </source>
</evidence>
<sequence>MSFFPGNDPEPGDAFACDAIENLIIPRSSDIGGFEVRRALPTRQRRLVGPFIFFDRMGPAVLRAGEALDVKPHPHIGLSTVTYLFDGEIKHRDSLGTELVIRPGDINLMTAGRGIVHSERTPENLRGHPLSMSGLQTWLALPDDKEEIDPAFAHTAKSDMPLIEADGAAGRVVIGAFEGLRSPVPTFTDTLYVDLTLEAGRRFPFPAGHEERAIYILAGQLTVAGDTFAADQLLVFRPGDAITLEGGPDGCHIMLFGGAALNSKRYIWWNFVSSSKERIEQAKEEWRSARFDIVPGDEEEFVPLP</sequence>
<dbReference type="InterPro" id="IPR003829">
    <property type="entry name" value="Pirin_N_dom"/>
</dbReference>
<accession>A0ABT8SS69</accession>
<name>A0ABT8SS69_9HYPH</name>
<dbReference type="Proteomes" id="UP001169006">
    <property type="component" value="Unassembled WGS sequence"/>
</dbReference>
<protein>
    <submittedName>
        <fullName evidence="5">Pirin family protein</fullName>
    </submittedName>
</protein>
<dbReference type="PANTHER" id="PTHR13903:SF8">
    <property type="entry name" value="PIRIN"/>
    <property type="match status" value="1"/>
</dbReference>
<proteinExistence type="inferred from homology"/>
<dbReference type="CDD" id="cd02247">
    <property type="entry name" value="cupin_pirin_C"/>
    <property type="match status" value="1"/>
</dbReference>
<evidence type="ECO:0000256" key="2">
    <source>
        <dbReference type="RuleBase" id="RU003457"/>
    </source>
</evidence>
<dbReference type="PANTHER" id="PTHR13903">
    <property type="entry name" value="PIRIN-RELATED"/>
    <property type="match status" value="1"/>
</dbReference>
<comment type="similarity">
    <text evidence="1 2">Belongs to the pirin family.</text>
</comment>
<evidence type="ECO:0000313" key="5">
    <source>
        <dbReference type="EMBL" id="MDO1581260.1"/>
    </source>
</evidence>
<dbReference type="InterPro" id="IPR014710">
    <property type="entry name" value="RmlC-like_jellyroll"/>
</dbReference>
<organism evidence="5 6">
    <name type="scientific">Rhizobium oryzicola</name>
    <dbReference type="NCBI Taxonomy" id="1232668"/>
    <lineage>
        <taxon>Bacteria</taxon>
        <taxon>Pseudomonadati</taxon>
        <taxon>Pseudomonadota</taxon>
        <taxon>Alphaproteobacteria</taxon>
        <taxon>Hyphomicrobiales</taxon>
        <taxon>Rhizobiaceae</taxon>
        <taxon>Rhizobium/Agrobacterium group</taxon>
        <taxon>Rhizobium</taxon>
    </lineage>
</organism>